<comment type="caution">
    <text evidence="1">The sequence shown here is derived from an EMBL/GenBank/DDBJ whole genome shotgun (WGS) entry which is preliminary data.</text>
</comment>
<sequence>MYSVHNKEILGFQALRQGQGADGGARTHAKNVPADLGADSLSSVPTTPPEIHCRKLSVEGEERVSHTSTKDDLRFFSHHQGQGIGGGWPRAQAFGSKNLHISTRRRCSRRSRRLVFPPKTVNTVDPSISRAVVVPLT</sequence>
<dbReference type="AlphaFoldDB" id="A0AAV4CEM9"/>
<keyword evidence="1" id="KW-0808">Transferase</keyword>
<dbReference type="EMBL" id="BLXT01006199">
    <property type="protein sequence ID" value="GFO30012.1"/>
    <property type="molecule type" value="Genomic_DNA"/>
</dbReference>
<dbReference type="Proteomes" id="UP000735302">
    <property type="component" value="Unassembled WGS sequence"/>
</dbReference>
<dbReference type="GO" id="GO:0003964">
    <property type="term" value="F:RNA-directed DNA polymerase activity"/>
    <property type="evidence" value="ECO:0007669"/>
    <property type="project" value="UniProtKB-KW"/>
</dbReference>
<gene>
    <name evidence="1" type="ORF">PoB_005651700</name>
</gene>
<accession>A0AAV4CEM9</accession>
<protein>
    <submittedName>
        <fullName evidence="1">Reverse transcriptase</fullName>
    </submittedName>
</protein>
<evidence type="ECO:0000313" key="1">
    <source>
        <dbReference type="EMBL" id="GFO30012.1"/>
    </source>
</evidence>
<reference evidence="1 2" key="1">
    <citation type="journal article" date="2021" name="Elife">
        <title>Chloroplast acquisition without the gene transfer in kleptoplastic sea slugs, Plakobranchus ocellatus.</title>
        <authorList>
            <person name="Maeda T."/>
            <person name="Takahashi S."/>
            <person name="Yoshida T."/>
            <person name="Shimamura S."/>
            <person name="Takaki Y."/>
            <person name="Nagai Y."/>
            <person name="Toyoda A."/>
            <person name="Suzuki Y."/>
            <person name="Arimoto A."/>
            <person name="Ishii H."/>
            <person name="Satoh N."/>
            <person name="Nishiyama T."/>
            <person name="Hasebe M."/>
            <person name="Maruyama T."/>
            <person name="Minagawa J."/>
            <person name="Obokata J."/>
            <person name="Shigenobu S."/>
        </authorList>
    </citation>
    <scope>NUCLEOTIDE SEQUENCE [LARGE SCALE GENOMIC DNA]</scope>
</reference>
<keyword evidence="2" id="KW-1185">Reference proteome</keyword>
<name>A0AAV4CEM9_9GAST</name>
<keyword evidence="1" id="KW-0548">Nucleotidyltransferase</keyword>
<proteinExistence type="predicted"/>
<organism evidence="1 2">
    <name type="scientific">Plakobranchus ocellatus</name>
    <dbReference type="NCBI Taxonomy" id="259542"/>
    <lineage>
        <taxon>Eukaryota</taxon>
        <taxon>Metazoa</taxon>
        <taxon>Spiralia</taxon>
        <taxon>Lophotrochozoa</taxon>
        <taxon>Mollusca</taxon>
        <taxon>Gastropoda</taxon>
        <taxon>Heterobranchia</taxon>
        <taxon>Euthyneura</taxon>
        <taxon>Panpulmonata</taxon>
        <taxon>Sacoglossa</taxon>
        <taxon>Placobranchoidea</taxon>
        <taxon>Plakobranchidae</taxon>
        <taxon>Plakobranchus</taxon>
    </lineage>
</organism>
<keyword evidence="1" id="KW-0695">RNA-directed DNA polymerase</keyword>
<evidence type="ECO:0000313" key="2">
    <source>
        <dbReference type="Proteomes" id="UP000735302"/>
    </source>
</evidence>